<comment type="caution">
    <text evidence="6">The sequence shown here is derived from an EMBL/GenBank/DDBJ whole genome shotgun (WGS) entry which is preliminary data.</text>
</comment>
<sequence>ANQADVAVTLTLNGNTLSTIKNGTATLVSGTDYTVSGSTVTIKKAYLATQAVGTSTLTFSFSAGANQSLAVAVTDTTTPVSNSTITPTIAGFDKKTTNQADVAVTMTLNGNTLSTIKNGTATLVTGTDYTVSESTVTIKKAYLATQAVGTTTLTFSFSAGATQSLAVAVTDTTTPVTNSTITPTMAGFDKKTANQADVGVTMTLNGNTLSTIKNGTATLVASTDYTVSGSTVTIKKEYLATQALGSTTLTFEFSAGTTQSLVVTIADTTVAPTAALKVQMYNSSLSASGNTLNPKFKLVNTSTSAVTLSDVKVRYYYTIDGEKAQSFFCDWSQVGSANVTGTFVKLPTAKANADYYLEVGFSSAAGSLAAGASIDIQVRVSKEDWTNYTQTGDFSFNAVDTNYVDWSKTPAYVSGNLIWGSEPN</sequence>
<dbReference type="RefSeq" id="WP_305953485.1">
    <property type="nucleotide sequence ID" value="NZ_MPTD01000008.1"/>
</dbReference>
<dbReference type="SMART" id="SM01067">
    <property type="entry name" value="CBM_3"/>
    <property type="match status" value="1"/>
</dbReference>
<keyword evidence="4" id="KW-0624">Polysaccharide degradation</keyword>
<dbReference type="Proteomes" id="UP000187313">
    <property type="component" value="Unassembled WGS sequence"/>
</dbReference>
<dbReference type="InterPro" id="IPR036966">
    <property type="entry name" value="CBM3_sf"/>
</dbReference>
<dbReference type="InterPro" id="IPR001956">
    <property type="entry name" value="CBM3"/>
</dbReference>
<keyword evidence="1" id="KW-0732">Signal</keyword>
<evidence type="ECO:0000256" key="4">
    <source>
        <dbReference type="ARBA" id="ARBA00023326"/>
    </source>
</evidence>
<dbReference type="PROSITE" id="PS51172">
    <property type="entry name" value="CBM3"/>
    <property type="match status" value="1"/>
</dbReference>
<reference evidence="6 7" key="1">
    <citation type="submission" date="2016-10" db="EMBL/GenBank/DDBJ databases">
        <title>Paenibacillus species isolates.</title>
        <authorList>
            <person name="Beno S.M."/>
        </authorList>
    </citation>
    <scope>NUCLEOTIDE SEQUENCE [LARGE SCALE GENOMIC DNA]</scope>
    <source>
        <strain evidence="6 7">FSL R5-0923</strain>
    </source>
</reference>
<dbReference type="InterPro" id="IPR008965">
    <property type="entry name" value="CBM2/CBM3_carb-bd_dom_sf"/>
</dbReference>
<dbReference type="Pfam" id="PF00942">
    <property type="entry name" value="CBM_3"/>
    <property type="match status" value="1"/>
</dbReference>
<organism evidence="6 7">
    <name type="scientific">Paenibacillus odorifer</name>
    <dbReference type="NCBI Taxonomy" id="189426"/>
    <lineage>
        <taxon>Bacteria</taxon>
        <taxon>Bacillati</taxon>
        <taxon>Bacillota</taxon>
        <taxon>Bacilli</taxon>
        <taxon>Bacillales</taxon>
        <taxon>Paenibacillaceae</taxon>
        <taxon>Paenibacillus</taxon>
    </lineage>
</organism>
<evidence type="ECO:0000313" key="6">
    <source>
        <dbReference type="EMBL" id="OMD51706.1"/>
    </source>
</evidence>
<keyword evidence="7" id="KW-1185">Reference proteome</keyword>
<keyword evidence="3" id="KW-0119">Carbohydrate metabolism</keyword>
<protein>
    <submittedName>
        <fullName evidence="6">Xyloglucanase</fullName>
    </submittedName>
</protein>
<accession>A0ABX3HP90</accession>
<dbReference type="SUPFAM" id="SSF49384">
    <property type="entry name" value="Carbohydrate-binding domain"/>
    <property type="match status" value="1"/>
</dbReference>
<dbReference type="InterPro" id="IPR005102">
    <property type="entry name" value="Carbo-bd_X2"/>
</dbReference>
<feature type="non-terminal residue" evidence="6">
    <location>
        <position position="1"/>
    </location>
</feature>
<name>A0ABX3HP90_9BACL</name>
<proteinExistence type="predicted"/>
<dbReference type="EMBL" id="MPTD01000008">
    <property type="protein sequence ID" value="OMD51706.1"/>
    <property type="molecule type" value="Genomic_DNA"/>
</dbReference>
<evidence type="ECO:0000256" key="1">
    <source>
        <dbReference type="ARBA" id="ARBA00022729"/>
    </source>
</evidence>
<evidence type="ECO:0000259" key="5">
    <source>
        <dbReference type="PROSITE" id="PS51172"/>
    </source>
</evidence>
<evidence type="ECO:0000313" key="7">
    <source>
        <dbReference type="Proteomes" id="UP000187313"/>
    </source>
</evidence>
<dbReference type="InterPro" id="IPR013783">
    <property type="entry name" value="Ig-like_fold"/>
</dbReference>
<dbReference type="Gene3D" id="2.60.40.10">
    <property type="entry name" value="Immunoglobulins"/>
    <property type="match status" value="3"/>
</dbReference>
<dbReference type="InterPro" id="IPR014756">
    <property type="entry name" value="Ig_E-set"/>
</dbReference>
<dbReference type="SUPFAM" id="SSF81296">
    <property type="entry name" value="E set domains"/>
    <property type="match status" value="3"/>
</dbReference>
<dbReference type="Gene3D" id="2.60.40.710">
    <property type="entry name" value="Endoglucanase-like"/>
    <property type="match status" value="1"/>
</dbReference>
<evidence type="ECO:0000256" key="3">
    <source>
        <dbReference type="ARBA" id="ARBA00023277"/>
    </source>
</evidence>
<feature type="domain" description="CBM3" evidence="5">
    <location>
        <begin position="272"/>
        <end position="424"/>
    </location>
</feature>
<gene>
    <name evidence="6" type="ORF">BSK51_14430</name>
</gene>
<keyword evidence="2" id="KW-0136">Cellulose degradation</keyword>
<dbReference type="Pfam" id="PF03442">
    <property type="entry name" value="CBM_X2"/>
    <property type="match status" value="3"/>
</dbReference>
<evidence type="ECO:0000256" key="2">
    <source>
        <dbReference type="ARBA" id="ARBA00023001"/>
    </source>
</evidence>